<organism evidence="1 2">
    <name type="scientific">Vitis vinifera</name>
    <name type="common">Grape</name>
    <dbReference type="NCBI Taxonomy" id="29760"/>
    <lineage>
        <taxon>Eukaryota</taxon>
        <taxon>Viridiplantae</taxon>
        <taxon>Streptophyta</taxon>
        <taxon>Embryophyta</taxon>
        <taxon>Tracheophyta</taxon>
        <taxon>Spermatophyta</taxon>
        <taxon>Magnoliopsida</taxon>
        <taxon>eudicotyledons</taxon>
        <taxon>Gunneridae</taxon>
        <taxon>Pentapetalae</taxon>
        <taxon>rosids</taxon>
        <taxon>Vitales</taxon>
        <taxon>Vitaceae</taxon>
        <taxon>Viteae</taxon>
        <taxon>Vitis</taxon>
    </lineage>
</organism>
<gene>
    <name evidence="1" type="ordered locus">VIT_10s0003g05750</name>
</gene>
<keyword evidence="2" id="KW-1185">Reference proteome</keyword>
<accession>D7TKR9</accession>
<dbReference type="Proteomes" id="UP000009183">
    <property type="component" value="Chromosome 10"/>
</dbReference>
<dbReference type="AlphaFoldDB" id="D7TKR9"/>
<name>D7TKR9_VITVI</name>
<dbReference type="HOGENOM" id="CLU_2403995_0_0_1"/>
<reference evidence="2" key="1">
    <citation type="journal article" date="2007" name="Nature">
        <title>The grapevine genome sequence suggests ancestral hexaploidization in major angiosperm phyla.</title>
        <authorList>
            <consortium name="The French-Italian Public Consortium for Grapevine Genome Characterization."/>
            <person name="Jaillon O."/>
            <person name="Aury J.-M."/>
            <person name="Noel B."/>
            <person name="Policriti A."/>
            <person name="Clepet C."/>
            <person name="Casagrande A."/>
            <person name="Choisne N."/>
            <person name="Aubourg S."/>
            <person name="Vitulo N."/>
            <person name="Jubin C."/>
            <person name="Vezzi A."/>
            <person name="Legeai F."/>
            <person name="Hugueney P."/>
            <person name="Dasilva C."/>
            <person name="Horner D."/>
            <person name="Mica E."/>
            <person name="Jublot D."/>
            <person name="Poulain J."/>
            <person name="Bruyere C."/>
            <person name="Billault A."/>
            <person name="Segurens B."/>
            <person name="Gouyvenoux M."/>
            <person name="Ugarte E."/>
            <person name="Cattonaro F."/>
            <person name="Anthouard V."/>
            <person name="Vico V."/>
            <person name="Del Fabbro C."/>
            <person name="Alaux M."/>
            <person name="Di Gaspero G."/>
            <person name="Dumas V."/>
            <person name="Felice N."/>
            <person name="Paillard S."/>
            <person name="Juman I."/>
            <person name="Moroldo M."/>
            <person name="Scalabrin S."/>
            <person name="Canaguier A."/>
            <person name="Le Clainche I."/>
            <person name="Malacrida G."/>
            <person name="Durand E."/>
            <person name="Pesole G."/>
            <person name="Laucou V."/>
            <person name="Chatelet P."/>
            <person name="Merdinoglu D."/>
            <person name="Delledonne M."/>
            <person name="Pezzotti M."/>
            <person name="Lecharny A."/>
            <person name="Scarpelli C."/>
            <person name="Artiguenave F."/>
            <person name="Pe M.E."/>
            <person name="Valle G."/>
            <person name="Morgante M."/>
            <person name="Caboche M."/>
            <person name="Adam-Blondon A.-F."/>
            <person name="Weissenbach J."/>
            <person name="Quetier F."/>
            <person name="Wincker P."/>
        </authorList>
    </citation>
    <scope>NUCLEOTIDE SEQUENCE [LARGE SCALE GENOMIC DNA]</scope>
    <source>
        <strain evidence="2">cv. Pinot noir / PN40024</strain>
    </source>
</reference>
<dbReference type="PaxDb" id="29760-VIT_10s0003g05750.t01"/>
<sequence>MSDVLLYVSENFLHMQSCATTAFPFPSSILSARKLSCHHQTVGSLQPLKLVSITKRPTNRFIEEINLFPCNLIPNSNPILIASTFTTSKNPII</sequence>
<dbReference type="InParanoid" id="D7TKR9"/>
<protein>
    <submittedName>
        <fullName evidence="1">Uncharacterized protein</fullName>
    </submittedName>
</protein>
<dbReference type="EMBL" id="FN595992">
    <property type="protein sequence ID" value="CBI31091.3"/>
    <property type="molecule type" value="Genomic_DNA"/>
</dbReference>
<proteinExistence type="predicted"/>
<evidence type="ECO:0000313" key="2">
    <source>
        <dbReference type="Proteomes" id="UP000009183"/>
    </source>
</evidence>
<dbReference type="STRING" id="29760.D7TKR9"/>
<evidence type="ECO:0000313" key="1">
    <source>
        <dbReference type="EMBL" id="CBI31091.3"/>
    </source>
</evidence>